<organism evidence="1 2">
    <name type="scientific">Arctium lappa</name>
    <name type="common">Greater burdock</name>
    <name type="synonym">Lappa major</name>
    <dbReference type="NCBI Taxonomy" id="4217"/>
    <lineage>
        <taxon>Eukaryota</taxon>
        <taxon>Viridiplantae</taxon>
        <taxon>Streptophyta</taxon>
        <taxon>Embryophyta</taxon>
        <taxon>Tracheophyta</taxon>
        <taxon>Spermatophyta</taxon>
        <taxon>Magnoliopsida</taxon>
        <taxon>eudicotyledons</taxon>
        <taxon>Gunneridae</taxon>
        <taxon>Pentapetalae</taxon>
        <taxon>asterids</taxon>
        <taxon>campanulids</taxon>
        <taxon>Asterales</taxon>
        <taxon>Asteraceae</taxon>
        <taxon>Carduoideae</taxon>
        <taxon>Cardueae</taxon>
        <taxon>Arctiinae</taxon>
        <taxon>Arctium</taxon>
    </lineage>
</organism>
<accession>A0ACB9CMQ6</accession>
<evidence type="ECO:0000313" key="1">
    <source>
        <dbReference type="EMBL" id="KAI3735521.1"/>
    </source>
</evidence>
<sequence>MGSFPGESPGTTSWVLVLTVKVLPLKLETLKIFISRCSSPTPFTSPSPPSLPLLSSLRALSIPRVVTVV</sequence>
<name>A0ACB9CMQ6_ARCLA</name>
<comment type="caution">
    <text evidence="1">The sequence shown here is derived from an EMBL/GenBank/DDBJ whole genome shotgun (WGS) entry which is preliminary data.</text>
</comment>
<evidence type="ECO:0000313" key="2">
    <source>
        <dbReference type="Proteomes" id="UP001055879"/>
    </source>
</evidence>
<reference evidence="1 2" key="2">
    <citation type="journal article" date="2022" name="Mol. Ecol. Resour.">
        <title>The genomes of chicory, endive, great burdock and yacon provide insights into Asteraceae paleo-polyploidization history and plant inulin production.</title>
        <authorList>
            <person name="Fan W."/>
            <person name="Wang S."/>
            <person name="Wang H."/>
            <person name="Wang A."/>
            <person name="Jiang F."/>
            <person name="Liu H."/>
            <person name="Zhao H."/>
            <person name="Xu D."/>
            <person name="Zhang Y."/>
        </authorList>
    </citation>
    <scope>NUCLEOTIDE SEQUENCE [LARGE SCALE GENOMIC DNA]</scope>
    <source>
        <strain evidence="2">cv. Niubang</strain>
    </source>
</reference>
<protein>
    <submittedName>
        <fullName evidence="1">Uncharacterized protein</fullName>
    </submittedName>
</protein>
<proteinExistence type="predicted"/>
<gene>
    <name evidence="1" type="ORF">L6452_15022</name>
</gene>
<reference evidence="2" key="1">
    <citation type="journal article" date="2022" name="Mol. Ecol. Resour.">
        <title>The genomes of chicory, endive, great burdock and yacon provide insights into Asteraceae palaeo-polyploidization history and plant inulin production.</title>
        <authorList>
            <person name="Fan W."/>
            <person name="Wang S."/>
            <person name="Wang H."/>
            <person name="Wang A."/>
            <person name="Jiang F."/>
            <person name="Liu H."/>
            <person name="Zhao H."/>
            <person name="Xu D."/>
            <person name="Zhang Y."/>
        </authorList>
    </citation>
    <scope>NUCLEOTIDE SEQUENCE [LARGE SCALE GENOMIC DNA]</scope>
    <source>
        <strain evidence="2">cv. Niubang</strain>
    </source>
</reference>
<dbReference type="Proteomes" id="UP001055879">
    <property type="component" value="Linkage Group LG04"/>
</dbReference>
<dbReference type="EMBL" id="CM042050">
    <property type="protein sequence ID" value="KAI3735521.1"/>
    <property type="molecule type" value="Genomic_DNA"/>
</dbReference>
<keyword evidence="2" id="KW-1185">Reference proteome</keyword>